<evidence type="ECO:0000313" key="2">
    <source>
        <dbReference type="Proteomes" id="UP000184526"/>
    </source>
</evidence>
<dbReference type="Pfam" id="PF06866">
    <property type="entry name" value="DUF1256"/>
    <property type="match status" value="1"/>
</dbReference>
<keyword evidence="2" id="KW-1185">Reference proteome</keyword>
<dbReference type="Proteomes" id="UP000184526">
    <property type="component" value="Unassembled WGS sequence"/>
</dbReference>
<dbReference type="OrthoDB" id="9815953at2"/>
<dbReference type="InterPro" id="IPR009665">
    <property type="entry name" value="YyaC"/>
</dbReference>
<reference evidence="1 2" key="1">
    <citation type="submission" date="2016-11" db="EMBL/GenBank/DDBJ databases">
        <authorList>
            <person name="Jaros S."/>
            <person name="Januszkiewicz K."/>
            <person name="Wedrychowicz H."/>
        </authorList>
    </citation>
    <scope>NUCLEOTIDE SEQUENCE [LARGE SCALE GENOMIC DNA]</scope>
    <source>
        <strain evidence="1 2">DSM 3089</strain>
    </source>
</reference>
<gene>
    <name evidence="1" type="ORF">SAMN02745196_01498</name>
</gene>
<dbReference type="RefSeq" id="WP_072831400.1">
    <property type="nucleotide sequence ID" value="NZ_FQXP01000005.1"/>
</dbReference>
<dbReference type="EMBL" id="FQXP01000005">
    <property type="protein sequence ID" value="SHH81496.1"/>
    <property type="molecule type" value="Genomic_DNA"/>
</dbReference>
<sequence>MNSVKVYYEDPLAYYKLAFHLKNFIKEDTIIICIGTDKCIGDCLGPLVGTYLKEKNFPLPVFGTIDEPIHALNLKTKVPELLKLYPNSTVIGIDACLGSESNIGDLQLRNVPVTPGKGVGKTLPKVGDLSIVGIVDSSDMAEMFFHTNIRLNLIMNMANVISDSLIHAYYLHSTDK</sequence>
<dbReference type="NCBIfam" id="TIGR02841">
    <property type="entry name" value="spore_YyaC"/>
    <property type="match status" value="1"/>
</dbReference>
<accession>A0A1M5W1V6</accession>
<proteinExistence type="predicted"/>
<dbReference type="AlphaFoldDB" id="A0A1M5W1V6"/>
<protein>
    <submittedName>
        <fullName evidence="1">Putative sporulation protein YyaC</fullName>
    </submittedName>
</protein>
<organism evidence="1 2">
    <name type="scientific">Clostridium collagenovorans DSM 3089</name>
    <dbReference type="NCBI Taxonomy" id="1121306"/>
    <lineage>
        <taxon>Bacteria</taxon>
        <taxon>Bacillati</taxon>
        <taxon>Bacillota</taxon>
        <taxon>Clostridia</taxon>
        <taxon>Eubacteriales</taxon>
        <taxon>Clostridiaceae</taxon>
        <taxon>Clostridium</taxon>
    </lineage>
</organism>
<evidence type="ECO:0000313" key="1">
    <source>
        <dbReference type="EMBL" id="SHH81496.1"/>
    </source>
</evidence>
<dbReference type="STRING" id="1121306.SAMN02745196_01498"/>
<dbReference type="SUPFAM" id="SSF53163">
    <property type="entry name" value="HybD-like"/>
    <property type="match status" value="1"/>
</dbReference>
<name>A0A1M5W1V6_9CLOT</name>
<dbReference type="InterPro" id="IPR023430">
    <property type="entry name" value="Pept_HybD-like_dom_sf"/>
</dbReference>